<keyword evidence="2" id="KW-0472">Membrane</keyword>
<feature type="transmembrane region" description="Helical" evidence="2">
    <location>
        <begin position="48"/>
        <end position="72"/>
    </location>
</feature>
<reference evidence="3 4" key="1">
    <citation type="submission" date="2019-06" db="EMBL/GenBank/DDBJ databases">
        <title>Sorghum-associated microbial communities from plants grown in Nebraska, USA.</title>
        <authorList>
            <person name="Schachtman D."/>
        </authorList>
    </citation>
    <scope>NUCLEOTIDE SEQUENCE [LARGE SCALE GENOMIC DNA]</scope>
    <source>
        <strain evidence="3 4">1225</strain>
    </source>
</reference>
<evidence type="ECO:0000256" key="2">
    <source>
        <dbReference type="SAM" id="Phobius"/>
    </source>
</evidence>
<dbReference type="OrthoDB" id="8410221at2"/>
<protein>
    <submittedName>
        <fullName evidence="3">Uncharacterized protein</fullName>
    </submittedName>
</protein>
<evidence type="ECO:0000313" key="3">
    <source>
        <dbReference type="EMBL" id="TWF53038.1"/>
    </source>
</evidence>
<feature type="transmembrane region" description="Helical" evidence="2">
    <location>
        <begin position="12"/>
        <end position="36"/>
    </location>
</feature>
<dbReference type="Proteomes" id="UP000320653">
    <property type="component" value="Unassembled WGS sequence"/>
</dbReference>
<evidence type="ECO:0000256" key="1">
    <source>
        <dbReference type="SAM" id="MobiDB-lite"/>
    </source>
</evidence>
<feature type="transmembrane region" description="Helical" evidence="2">
    <location>
        <begin position="202"/>
        <end position="223"/>
    </location>
</feature>
<gene>
    <name evidence="3" type="ORF">FHW37_104309</name>
</gene>
<feature type="transmembrane region" description="Helical" evidence="2">
    <location>
        <begin position="160"/>
        <end position="182"/>
    </location>
</feature>
<keyword evidence="4" id="KW-1185">Reference proteome</keyword>
<accession>A0A561QRL4</accession>
<evidence type="ECO:0000313" key="4">
    <source>
        <dbReference type="Proteomes" id="UP000320653"/>
    </source>
</evidence>
<feature type="transmembrane region" description="Helical" evidence="2">
    <location>
        <begin position="118"/>
        <end position="140"/>
    </location>
</feature>
<dbReference type="RefSeq" id="WP_145638560.1">
    <property type="nucleotide sequence ID" value="NZ_VIWP01000004.1"/>
</dbReference>
<dbReference type="EMBL" id="VIWP01000004">
    <property type="protein sequence ID" value="TWF53038.1"/>
    <property type="molecule type" value="Genomic_DNA"/>
</dbReference>
<dbReference type="AlphaFoldDB" id="A0A561QRL4"/>
<proteinExistence type="predicted"/>
<keyword evidence="2" id="KW-0812">Transmembrane</keyword>
<organism evidence="3 4">
    <name type="scientific">Neorhizobium alkalisoli</name>
    <dbReference type="NCBI Taxonomy" id="528178"/>
    <lineage>
        <taxon>Bacteria</taxon>
        <taxon>Pseudomonadati</taxon>
        <taxon>Pseudomonadota</taxon>
        <taxon>Alphaproteobacteria</taxon>
        <taxon>Hyphomicrobiales</taxon>
        <taxon>Rhizobiaceae</taxon>
        <taxon>Rhizobium/Agrobacterium group</taxon>
        <taxon>Neorhizobium</taxon>
    </lineage>
</organism>
<name>A0A561QRL4_9HYPH</name>
<comment type="caution">
    <text evidence="3">The sequence shown here is derived from an EMBL/GenBank/DDBJ whole genome shotgun (WGS) entry which is preliminary data.</text>
</comment>
<sequence length="257" mass="27810">MGRSISGKHYAIGVWTRIGVFAVVTIGFPLFVYGMITLLGASKVGGASGALALVLGLYLKPVIYLALTFSMLRISLRRARTLNLPALIGICVPLFFFADLGFGMTFGSFWAVGFSLGILHMPVPASLIAGVVTTLTLGFLHEFEETWSPKLATLYTVWKVLLFTLLGFGLLGILPQLAIWFFPGSAHVIVSALQILGYLRSAWIYPHVLLIAFMVVSSALVAASRERPHDVQRPPSRRVPTGPAGNQAPLFGPRNAR</sequence>
<feature type="transmembrane region" description="Helical" evidence="2">
    <location>
        <begin position="84"/>
        <end position="112"/>
    </location>
</feature>
<keyword evidence="2" id="KW-1133">Transmembrane helix</keyword>
<feature type="region of interest" description="Disordered" evidence="1">
    <location>
        <begin position="227"/>
        <end position="257"/>
    </location>
</feature>